<reference evidence="2" key="1">
    <citation type="submission" date="2021-06" db="EMBL/GenBank/DDBJ databases">
        <authorList>
            <person name="Hodson N. C."/>
            <person name="Mongue J. A."/>
            <person name="Jaron S. K."/>
        </authorList>
    </citation>
    <scope>NUCLEOTIDE SEQUENCE</scope>
</reference>
<sequence>MSVEISPPVSGNTSEQPSVSGMEGDEDFSSSREVGRFENIDWEALSVLNGRNDFVIFHDIGSCFRCWSPSSYYNIMGEDEELIMNGKRMCSLPGCKPRNIYIKDLDSSTAFYLKFITCGCFPVLKRIEIRDRRRQRIGIVAEVSKVVSMASYRIRNELEGVTFHVRSKLNLFKGHDYEIKASDGNLLVGTVDRNGPAHILKIRESNVVTSCNKALFISFCIFLDVRRRYCTT</sequence>
<evidence type="ECO:0000256" key="1">
    <source>
        <dbReference type="SAM" id="MobiDB-lite"/>
    </source>
</evidence>
<dbReference type="Proteomes" id="UP000708208">
    <property type="component" value="Unassembled WGS sequence"/>
</dbReference>
<feature type="region of interest" description="Disordered" evidence="1">
    <location>
        <begin position="1"/>
        <end position="30"/>
    </location>
</feature>
<evidence type="ECO:0000313" key="2">
    <source>
        <dbReference type="EMBL" id="CAG7832630.1"/>
    </source>
</evidence>
<proteinExistence type="predicted"/>
<feature type="compositionally biased region" description="Polar residues" evidence="1">
    <location>
        <begin position="9"/>
        <end position="19"/>
    </location>
</feature>
<evidence type="ECO:0000313" key="3">
    <source>
        <dbReference type="Proteomes" id="UP000708208"/>
    </source>
</evidence>
<dbReference type="AlphaFoldDB" id="A0A8J2LEK1"/>
<comment type="caution">
    <text evidence="2">The sequence shown here is derived from an EMBL/GenBank/DDBJ whole genome shotgun (WGS) entry which is preliminary data.</text>
</comment>
<protein>
    <submittedName>
        <fullName evidence="2">Uncharacterized protein</fullName>
    </submittedName>
</protein>
<keyword evidence="3" id="KW-1185">Reference proteome</keyword>
<dbReference type="EMBL" id="CAJVCH010566133">
    <property type="protein sequence ID" value="CAG7832630.1"/>
    <property type="molecule type" value="Genomic_DNA"/>
</dbReference>
<organism evidence="2 3">
    <name type="scientific">Allacma fusca</name>
    <dbReference type="NCBI Taxonomy" id="39272"/>
    <lineage>
        <taxon>Eukaryota</taxon>
        <taxon>Metazoa</taxon>
        <taxon>Ecdysozoa</taxon>
        <taxon>Arthropoda</taxon>
        <taxon>Hexapoda</taxon>
        <taxon>Collembola</taxon>
        <taxon>Symphypleona</taxon>
        <taxon>Sminthuridae</taxon>
        <taxon>Allacma</taxon>
    </lineage>
</organism>
<gene>
    <name evidence="2" type="ORF">AFUS01_LOCUS42310</name>
</gene>
<accession>A0A8J2LEK1</accession>
<name>A0A8J2LEK1_9HEXA</name>